<protein>
    <submittedName>
        <fullName evidence="1">Uncharacterized protein</fullName>
    </submittedName>
</protein>
<reference evidence="1" key="1">
    <citation type="submission" date="2021-04" db="EMBL/GenBank/DDBJ databases">
        <title>Luteolibacter sp. 32A isolated from the skin of an Anderson's salamander (Ambystoma andersonii).</title>
        <authorList>
            <person name="Spergser J."/>
            <person name="Busse H.-J."/>
        </authorList>
    </citation>
    <scope>NUCLEOTIDE SEQUENCE</scope>
    <source>
        <strain evidence="1">32A</strain>
    </source>
</reference>
<gene>
    <name evidence="1" type="ORF">KBB96_14300</name>
</gene>
<dbReference type="Proteomes" id="UP000676169">
    <property type="component" value="Chromosome"/>
</dbReference>
<proteinExistence type="predicted"/>
<dbReference type="KEGG" id="lamb:KBB96_14300"/>
<organism evidence="1 2">
    <name type="scientific">Luteolibacter ambystomatis</name>
    <dbReference type="NCBI Taxonomy" id="2824561"/>
    <lineage>
        <taxon>Bacteria</taxon>
        <taxon>Pseudomonadati</taxon>
        <taxon>Verrucomicrobiota</taxon>
        <taxon>Verrucomicrobiia</taxon>
        <taxon>Verrucomicrobiales</taxon>
        <taxon>Verrucomicrobiaceae</taxon>
        <taxon>Luteolibacter</taxon>
    </lineage>
</organism>
<evidence type="ECO:0000313" key="2">
    <source>
        <dbReference type="Proteomes" id="UP000676169"/>
    </source>
</evidence>
<name>A0A975G6L0_9BACT</name>
<keyword evidence="2" id="KW-1185">Reference proteome</keyword>
<evidence type="ECO:0000313" key="1">
    <source>
        <dbReference type="EMBL" id="QUE50034.1"/>
    </source>
</evidence>
<accession>A0A975G6L0</accession>
<dbReference type="EMBL" id="CP073100">
    <property type="protein sequence ID" value="QUE50034.1"/>
    <property type="molecule type" value="Genomic_DNA"/>
</dbReference>
<sequence length="482" mass="55841">MNTSNTLFAIPTYRLRDVSETVEIYDEHFWRNGHSAPIMVFDDSSIANHQKYFHELEKTRTHNELIYVGPHEKERFIQFLNRKLRDKKLESLVRNLFRPSYGGNRNFTLMYTLGSFLVSADDDMRPDAFFETAPETLRDHEVCRGKLCRVNEGGYICKSFDILSAFKDVLGKRVSQMPPHYEKGGMLIDTAMDLETNTSTSFVRDNSLLLEDGKLPKDCVVKIAQTYRTGTNDIDALDYVHMFLGNPDQVDIDALNDVYVLSNFRPVVTKKNWRIDCGVAGYDNRLGLPPFFPTRLRFEDYIYRLWVMQPGIAAAHVDAVQRHTKNNYMRNPLAMEVFNEELCSLLKRKIKDSVYERHDLGIRFRYNGEVTLEDSEEILGKIRAVHQQVLQTAEGTPDGERRNSLLVFAENLAKVFYGFEPDFFQQNVSRIVDDVISQIHASLELWPTLVEICYYEKDKRQLPQLRVKNRKARTPAVIGAHL</sequence>
<dbReference type="AlphaFoldDB" id="A0A975G6L0"/>
<dbReference type="RefSeq" id="WP_211630123.1">
    <property type="nucleotide sequence ID" value="NZ_CP073100.1"/>
</dbReference>